<organism evidence="2">
    <name type="scientific">bioreactor metagenome</name>
    <dbReference type="NCBI Taxonomy" id="1076179"/>
    <lineage>
        <taxon>unclassified sequences</taxon>
        <taxon>metagenomes</taxon>
        <taxon>ecological metagenomes</taxon>
    </lineage>
</organism>
<feature type="compositionally biased region" description="Low complexity" evidence="1">
    <location>
        <begin position="135"/>
        <end position="150"/>
    </location>
</feature>
<reference evidence="2" key="1">
    <citation type="submission" date="2019-08" db="EMBL/GenBank/DDBJ databases">
        <authorList>
            <person name="Kucharzyk K."/>
            <person name="Murdoch R.W."/>
            <person name="Higgins S."/>
            <person name="Loffler F."/>
        </authorList>
    </citation>
    <scope>NUCLEOTIDE SEQUENCE</scope>
</reference>
<sequence length="150" mass="16299">MRVQARAKVLQVAVVREHPVAPPQLAHEGMAVLQAHDALRRLADVRDDVAALDRVAPDQLGHRRIHRTLVIDEVAQALVLEKGDAPTIGVVARDPAALGEACEAEAHVGGRVAVHSEQLAHGRQVRFRRGEQMRVRAAARQPRARAGTGR</sequence>
<gene>
    <name evidence="2" type="ORF">SDC9_189926</name>
</gene>
<evidence type="ECO:0000313" key="2">
    <source>
        <dbReference type="EMBL" id="MPN42369.1"/>
    </source>
</evidence>
<comment type="caution">
    <text evidence="2">The sequence shown here is derived from an EMBL/GenBank/DDBJ whole genome shotgun (WGS) entry which is preliminary data.</text>
</comment>
<feature type="region of interest" description="Disordered" evidence="1">
    <location>
        <begin position="131"/>
        <end position="150"/>
    </location>
</feature>
<dbReference type="AlphaFoldDB" id="A0A645HW00"/>
<evidence type="ECO:0000256" key="1">
    <source>
        <dbReference type="SAM" id="MobiDB-lite"/>
    </source>
</evidence>
<name>A0A645HW00_9ZZZZ</name>
<dbReference type="EMBL" id="VSSQ01100077">
    <property type="protein sequence ID" value="MPN42369.1"/>
    <property type="molecule type" value="Genomic_DNA"/>
</dbReference>
<proteinExistence type="predicted"/>
<accession>A0A645HW00</accession>
<protein>
    <submittedName>
        <fullName evidence="2">Uncharacterized protein</fullName>
    </submittedName>
</protein>